<dbReference type="Proteomes" id="UP000321907">
    <property type="component" value="Unassembled WGS sequence"/>
</dbReference>
<dbReference type="OrthoDB" id="1184601at2"/>
<reference evidence="1 2" key="1">
    <citation type="submission" date="2019-08" db="EMBL/GenBank/DDBJ databases">
        <title>Lewinella sp. strain SSH13 Genome sequencing and assembly.</title>
        <authorList>
            <person name="Kim I."/>
        </authorList>
    </citation>
    <scope>NUCLEOTIDE SEQUENCE [LARGE SCALE GENOMIC DNA]</scope>
    <source>
        <strain evidence="1 2">SSH13</strain>
    </source>
</reference>
<dbReference type="AlphaFoldDB" id="A0A5C7FKT7"/>
<organism evidence="1 2">
    <name type="scientific">Neolewinella aurantiaca</name>
    <dbReference type="NCBI Taxonomy" id="2602767"/>
    <lineage>
        <taxon>Bacteria</taxon>
        <taxon>Pseudomonadati</taxon>
        <taxon>Bacteroidota</taxon>
        <taxon>Saprospiria</taxon>
        <taxon>Saprospirales</taxon>
        <taxon>Lewinellaceae</taxon>
        <taxon>Neolewinella</taxon>
    </lineage>
</organism>
<comment type="caution">
    <text evidence="1">The sequence shown here is derived from an EMBL/GenBank/DDBJ whole genome shotgun (WGS) entry which is preliminary data.</text>
</comment>
<name>A0A5C7FKT7_9BACT</name>
<dbReference type="RefSeq" id="WP_147929735.1">
    <property type="nucleotide sequence ID" value="NZ_VOXD01000006.1"/>
</dbReference>
<accession>A0A5C7FKT7</accession>
<gene>
    <name evidence="1" type="ORF">FUA23_05550</name>
</gene>
<dbReference type="EMBL" id="VOXD01000006">
    <property type="protein sequence ID" value="TXF90563.1"/>
    <property type="molecule type" value="Genomic_DNA"/>
</dbReference>
<evidence type="ECO:0000313" key="1">
    <source>
        <dbReference type="EMBL" id="TXF90563.1"/>
    </source>
</evidence>
<sequence>MKFTSHKQAAPGWIGGFEQSNPAFPYPNPKANDPLPDLSSLLMEQNMTHINLLTRQQNVQWPEFSWETVPGIPDSRCYQMFSPYISRLGYTDTGKVYSIICPQQGLWIKGFGTLNVEVTVTGNRGWVDEDTREIYADMTVEPKIWFSPDIEQSPLGKTAWTIFESLSAQWPFPSNKQQAIQLNTYNPQVPGQKIFPLLRWTTTDFPVPTFAQHYDEAWSVANLEVKIGEPQPTTSTFVDDFNRLVMNVFNAGSGNMLLADNVLAWNVWFNAPELVDTEEWAEHAEKWRTSIDVKHTAPTGSGSTPKFFSGKEFTVEDSLIEAAVMDLMHFLLKHAFDKHSQMVH</sequence>
<keyword evidence="2" id="KW-1185">Reference proteome</keyword>
<protein>
    <submittedName>
        <fullName evidence="1">Uncharacterized protein</fullName>
    </submittedName>
</protein>
<evidence type="ECO:0000313" key="2">
    <source>
        <dbReference type="Proteomes" id="UP000321907"/>
    </source>
</evidence>
<proteinExistence type="predicted"/>